<protein>
    <submittedName>
        <fullName evidence="1">Uncharacterized protein</fullName>
    </submittedName>
</protein>
<organism evidence="1 2">
    <name type="scientific">Xylella fastidiosa subsp. multiplex</name>
    <dbReference type="NCBI Taxonomy" id="644357"/>
    <lineage>
        <taxon>Bacteria</taxon>
        <taxon>Pseudomonadati</taxon>
        <taxon>Pseudomonadota</taxon>
        <taxon>Gammaproteobacteria</taxon>
        <taxon>Lysobacterales</taxon>
        <taxon>Lysobacteraceae</taxon>
        <taxon>Xylella</taxon>
    </lineage>
</organism>
<dbReference type="RefSeq" id="WP_004084109.1">
    <property type="nucleotide sequence ID" value="NZ_CP047134.1"/>
</dbReference>
<dbReference type="EMBL" id="VDCJ01000314">
    <property type="protein sequence ID" value="MRU22874.1"/>
    <property type="molecule type" value="Genomic_DNA"/>
</dbReference>
<name>A0A9Q4MH50_XYLFS</name>
<evidence type="ECO:0000313" key="1">
    <source>
        <dbReference type="EMBL" id="MRU22874.1"/>
    </source>
</evidence>
<reference evidence="1" key="1">
    <citation type="submission" date="2019-05" db="EMBL/GenBank/DDBJ databases">
        <authorList>
            <person name="Castillo A."/>
            <person name="Giampetruzzi A."/>
            <person name="Landa B."/>
            <person name="Saponari M."/>
            <person name="Almeida R.P.P."/>
            <person name="Moralejo E."/>
            <person name="Marco-Noales E."/>
            <person name="Velasco-Amo M.P."/>
            <person name="Roman-Ecija M."/>
            <person name="Navarro I."/>
            <person name="Monterde A."/>
            <person name="Barbe S."/>
        </authorList>
    </citation>
    <scope>NUCLEOTIDE SEQUENCE</scope>
    <source>
        <strain evidence="1">XYL1981</strain>
    </source>
</reference>
<accession>A0A9Q4MH50</accession>
<comment type="caution">
    <text evidence="1">The sequence shown here is derived from an EMBL/GenBank/DDBJ whole genome shotgun (WGS) entry which is preliminary data.</text>
</comment>
<dbReference type="AlphaFoldDB" id="A0A9Q4MH50"/>
<reference evidence="1" key="2">
    <citation type="journal article" date="2020" name="Appl. Environ. Microbiol.">
        <title>Multiple intercontinental introductions associated with the emergence of a plant pathogen in Europe.</title>
        <authorList>
            <person name="Landa B.B."/>
            <person name="Castillo A.I."/>
            <person name="Giampetruzzi A."/>
            <person name="Kahn A."/>
            <person name="Roman-Ecija M."/>
            <person name="Velasco-Amo M.P."/>
            <person name="Navas-Cortes J.A."/>
            <person name="Marco-Noales E."/>
            <person name="Barbe S."/>
            <person name="Moralejo E."/>
            <person name="Coletta-Filho H.D."/>
            <person name="Saldarelli P."/>
            <person name="Saponari M."/>
            <person name="Almeida R.P.P."/>
        </authorList>
    </citation>
    <scope>NUCLEOTIDE SEQUENCE</scope>
    <source>
        <strain evidence="1">XYL1981</strain>
    </source>
</reference>
<sequence>MTASTHFIDTSYIQAFRQRLTSAFELAAQALRQASPSDQKEFTMTSPQKPLLIRDFSTGIDQNILLMAISRDRKTVTAQLITNPEKRNVAVHTSGPLSPHYDTVITAYKDSLIIGITGPTFFTVTPEPMKAITAWLQENNVSVLILKEREAT</sequence>
<gene>
    <name evidence="1" type="ORF">FG476_01835</name>
</gene>
<proteinExistence type="predicted"/>
<evidence type="ECO:0000313" key="2">
    <source>
        <dbReference type="Proteomes" id="UP000474061"/>
    </source>
</evidence>
<dbReference type="Proteomes" id="UP000474061">
    <property type="component" value="Unassembled WGS sequence"/>
</dbReference>